<dbReference type="EMBL" id="VSTF01000016">
    <property type="protein sequence ID" value="TYL57728.1"/>
    <property type="molecule type" value="Genomic_DNA"/>
</dbReference>
<organism evidence="2 4">
    <name type="scientific">Agathobacter rectalis</name>
    <dbReference type="NCBI Taxonomy" id="39491"/>
    <lineage>
        <taxon>Bacteria</taxon>
        <taxon>Bacillati</taxon>
        <taxon>Bacillota</taxon>
        <taxon>Clostridia</taxon>
        <taxon>Lachnospirales</taxon>
        <taxon>Lachnospiraceae</taxon>
        <taxon>Agathobacter</taxon>
    </lineage>
</organism>
<reference evidence="4" key="1">
    <citation type="submission" date="2015-05" db="EMBL/GenBank/DDBJ databases">
        <authorList>
            <consortium name="Pathogen Informatics"/>
        </authorList>
    </citation>
    <scope>NUCLEOTIDE SEQUENCE [LARGE SCALE GENOMIC DNA]</scope>
    <source>
        <strain evidence="4">T1-815</strain>
    </source>
</reference>
<keyword evidence="4" id="KW-1185">Reference proteome</keyword>
<dbReference type="InterPro" id="IPR036291">
    <property type="entry name" value="NAD(P)-bd_dom_sf"/>
</dbReference>
<dbReference type="PANTHER" id="PTHR43245">
    <property type="entry name" value="BIFUNCTIONAL POLYMYXIN RESISTANCE PROTEIN ARNA"/>
    <property type="match status" value="1"/>
</dbReference>
<dbReference type="RefSeq" id="WP_055060978.1">
    <property type="nucleotide sequence ID" value="NZ_CVRQ01000007.1"/>
</dbReference>
<protein>
    <submittedName>
        <fullName evidence="3">NAD-dependent epimerase/dehydratase family protein</fullName>
    </submittedName>
</protein>
<dbReference type="Proteomes" id="UP000049472">
    <property type="component" value="Unassembled WGS sequence"/>
</dbReference>
<dbReference type="InterPro" id="IPR001509">
    <property type="entry name" value="Epimerase_deHydtase"/>
</dbReference>
<dbReference type="InterPro" id="IPR050177">
    <property type="entry name" value="Lipid_A_modif_metabolic_enz"/>
</dbReference>
<reference evidence="2" key="2">
    <citation type="submission" date="2015-05" db="EMBL/GenBank/DDBJ databases">
        <authorList>
            <person name="Wang D.B."/>
            <person name="Wang M."/>
        </authorList>
    </citation>
    <scope>NUCLEOTIDE SEQUENCE [LARGE SCALE GENOMIC DNA]</scope>
    <source>
        <strain evidence="2">T1-815</strain>
    </source>
</reference>
<dbReference type="EMBL" id="CVRQ01000007">
    <property type="protein sequence ID" value="CRL32775.1"/>
    <property type="molecule type" value="Genomic_DNA"/>
</dbReference>
<feature type="domain" description="NAD-dependent epimerase/dehydratase" evidence="1">
    <location>
        <begin position="4"/>
        <end position="206"/>
    </location>
</feature>
<evidence type="ECO:0000313" key="2">
    <source>
        <dbReference type="EMBL" id="CRL32775.1"/>
    </source>
</evidence>
<evidence type="ECO:0000313" key="3">
    <source>
        <dbReference type="EMBL" id="TYL57728.1"/>
    </source>
</evidence>
<dbReference type="PANTHER" id="PTHR43245:SF13">
    <property type="entry name" value="UDP-D-APIOSE_UDP-D-XYLOSE SYNTHASE 2"/>
    <property type="match status" value="1"/>
</dbReference>
<sequence length="301" mass="35437">MKKVLVTGGTIFVSRYIAEYYVAKGYEVYVLNRNSREQSKGVKLIQADRHNLGEVLRSFCFDVVIDTAYNSDDINKLLDALGNYKDYILVSSSAVYPEYATQPFNESTVLGENKYWGKYGTDKIDAEKALLRRSPNAYILRPPYLYGQMNNVYREAFVFDCALQDKCFYLPKDGEMKLQFFHVEDLCRFIDVLLDKRPQQHIYNVGNSEGISIRKWVEMCYQVAGKEVRFKNVYDDIEQRKYFCFYDYEYYLDVSKQHELMADEKSLLEGLREAFVWYKDNSDKVNKKPYFEFIDDTLLSC</sequence>
<name>A0A0M6WAT5_9FIRM</name>
<dbReference type="SUPFAM" id="SSF51735">
    <property type="entry name" value="NAD(P)-binding Rossmann-fold domains"/>
    <property type="match status" value="1"/>
</dbReference>
<dbReference type="Proteomes" id="UP000324327">
    <property type="component" value="Unassembled WGS sequence"/>
</dbReference>
<dbReference type="Pfam" id="PF01370">
    <property type="entry name" value="Epimerase"/>
    <property type="match status" value="1"/>
</dbReference>
<reference evidence="3 5" key="4">
    <citation type="submission" date="2019-09" db="EMBL/GenBank/DDBJ databases">
        <title>Strain-level analysis of Eubacterium rectale using genomes from metagenomes.</title>
        <authorList>
            <person name="Karcher N."/>
            <person name="Segata N."/>
        </authorList>
    </citation>
    <scope>NUCLEOTIDE SEQUENCE [LARGE SCALE GENOMIC DNA]</scope>
    <source>
        <strain evidence="3 5">T3WBe13</strain>
    </source>
</reference>
<accession>A0A0M6WAT5</accession>
<dbReference type="AlphaFoldDB" id="A0A0M6WAT5"/>
<proteinExistence type="predicted"/>
<evidence type="ECO:0000313" key="4">
    <source>
        <dbReference type="Proteomes" id="UP000049472"/>
    </source>
</evidence>
<reference evidence="3 5" key="3">
    <citation type="submission" date="2019-08" db="EMBL/GenBank/DDBJ databases">
        <authorList>
            <person name="Duncan S."/>
            <person name="Walker A."/>
        </authorList>
    </citation>
    <scope>NUCLEOTIDE SEQUENCE [LARGE SCALE GENOMIC DNA]</scope>
    <source>
        <strain evidence="3 5">T3WBe13</strain>
    </source>
</reference>
<gene>
    <name evidence="3" type="ORF">FYL31_12230</name>
    <name evidence="2" type="ORF">T1815_04411</name>
</gene>
<evidence type="ECO:0000259" key="1">
    <source>
        <dbReference type="Pfam" id="PF01370"/>
    </source>
</evidence>
<evidence type="ECO:0000313" key="5">
    <source>
        <dbReference type="Proteomes" id="UP000324327"/>
    </source>
</evidence>
<dbReference type="Gene3D" id="3.40.50.720">
    <property type="entry name" value="NAD(P)-binding Rossmann-like Domain"/>
    <property type="match status" value="1"/>
</dbReference>